<dbReference type="AlphaFoldDB" id="A0ABD0Q3T3"/>
<evidence type="ECO:0000313" key="2">
    <source>
        <dbReference type="EMBL" id="KAL0180740.1"/>
    </source>
</evidence>
<proteinExistence type="predicted"/>
<dbReference type="EMBL" id="JAMKFB020000011">
    <property type="protein sequence ID" value="KAL0180740.1"/>
    <property type="molecule type" value="Genomic_DNA"/>
</dbReference>
<gene>
    <name evidence="2" type="ORF">M9458_023146</name>
</gene>
<reference evidence="2 3" key="1">
    <citation type="submission" date="2024-05" db="EMBL/GenBank/DDBJ databases">
        <title>Genome sequencing and assembly of Indian major carp, Cirrhinus mrigala (Hamilton, 1822).</title>
        <authorList>
            <person name="Mohindra V."/>
            <person name="Chowdhury L.M."/>
            <person name="Lal K."/>
            <person name="Jena J.K."/>
        </authorList>
    </citation>
    <scope>NUCLEOTIDE SEQUENCE [LARGE SCALE GENOMIC DNA]</scope>
    <source>
        <strain evidence="2">CM1030</strain>
        <tissue evidence="2">Blood</tissue>
    </source>
</reference>
<dbReference type="Proteomes" id="UP001529510">
    <property type="component" value="Unassembled WGS sequence"/>
</dbReference>
<feature type="region of interest" description="Disordered" evidence="1">
    <location>
        <begin position="40"/>
        <end position="74"/>
    </location>
</feature>
<keyword evidence="3" id="KW-1185">Reference proteome</keyword>
<name>A0ABD0Q3T3_CIRMR</name>
<evidence type="ECO:0000313" key="3">
    <source>
        <dbReference type="Proteomes" id="UP001529510"/>
    </source>
</evidence>
<accession>A0ABD0Q3T3</accession>
<sequence length="103" mass="11480">MGQFPEDSAVRLMSPNARLYFGPLPSGSFITPTGKRKESLQAALLSGQGGRQPEAIRPPSETPVRKIRSQSNPEYSRIQARRRVFLKLAILGHYTCRSDHMAL</sequence>
<evidence type="ECO:0000256" key="1">
    <source>
        <dbReference type="SAM" id="MobiDB-lite"/>
    </source>
</evidence>
<organism evidence="2 3">
    <name type="scientific">Cirrhinus mrigala</name>
    <name type="common">Mrigala</name>
    <dbReference type="NCBI Taxonomy" id="683832"/>
    <lineage>
        <taxon>Eukaryota</taxon>
        <taxon>Metazoa</taxon>
        <taxon>Chordata</taxon>
        <taxon>Craniata</taxon>
        <taxon>Vertebrata</taxon>
        <taxon>Euteleostomi</taxon>
        <taxon>Actinopterygii</taxon>
        <taxon>Neopterygii</taxon>
        <taxon>Teleostei</taxon>
        <taxon>Ostariophysi</taxon>
        <taxon>Cypriniformes</taxon>
        <taxon>Cyprinidae</taxon>
        <taxon>Labeoninae</taxon>
        <taxon>Labeonini</taxon>
        <taxon>Cirrhinus</taxon>
    </lineage>
</organism>
<protein>
    <submittedName>
        <fullName evidence="2">Uncharacterized protein</fullName>
    </submittedName>
</protein>
<comment type="caution">
    <text evidence="2">The sequence shown here is derived from an EMBL/GenBank/DDBJ whole genome shotgun (WGS) entry which is preliminary data.</text>
</comment>